<dbReference type="InterPro" id="IPR011962">
    <property type="entry name" value="dCTP_deaminase"/>
</dbReference>
<dbReference type="Pfam" id="PF22769">
    <property type="entry name" value="DCD"/>
    <property type="match status" value="1"/>
</dbReference>
<evidence type="ECO:0000313" key="1">
    <source>
        <dbReference type="EMBL" id="GAI66835.1"/>
    </source>
</evidence>
<dbReference type="SUPFAM" id="SSF51283">
    <property type="entry name" value="dUTPase-like"/>
    <property type="match status" value="1"/>
</dbReference>
<accession>X1RUF8</accession>
<reference evidence="1" key="1">
    <citation type="journal article" date="2014" name="Front. Microbiol.">
        <title>High frequency of phylogenetically diverse reductive dehalogenase-homologous genes in deep subseafloor sedimentary metagenomes.</title>
        <authorList>
            <person name="Kawai M."/>
            <person name="Futagami T."/>
            <person name="Toyoda A."/>
            <person name="Takaki Y."/>
            <person name="Nishi S."/>
            <person name="Hori S."/>
            <person name="Arai W."/>
            <person name="Tsubouchi T."/>
            <person name="Morono Y."/>
            <person name="Uchiyama I."/>
            <person name="Ito T."/>
            <person name="Fujiyama A."/>
            <person name="Inagaki F."/>
            <person name="Takami H."/>
        </authorList>
    </citation>
    <scope>NUCLEOTIDE SEQUENCE</scope>
    <source>
        <strain evidence="1">Expedition CK06-06</strain>
    </source>
</reference>
<dbReference type="Gene3D" id="2.70.40.10">
    <property type="match status" value="1"/>
</dbReference>
<dbReference type="GO" id="GO:0008829">
    <property type="term" value="F:dCTP deaminase activity"/>
    <property type="evidence" value="ECO:0007669"/>
    <property type="project" value="InterPro"/>
</dbReference>
<dbReference type="GO" id="GO:0006229">
    <property type="term" value="P:dUTP biosynthetic process"/>
    <property type="evidence" value="ECO:0007669"/>
    <property type="project" value="InterPro"/>
</dbReference>
<proteinExistence type="predicted"/>
<feature type="non-terminal residue" evidence="1">
    <location>
        <position position="1"/>
    </location>
</feature>
<organism evidence="1">
    <name type="scientific">marine sediment metagenome</name>
    <dbReference type="NCBI Taxonomy" id="412755"/>
    <lineage>
        <taxon>unclassified sequences</taxon>
        <taxon>metagenomes</taxon>
        <taxon>ecological metagenomes</taxon>
    </lineage>
</organism>
<dbReference type="EMBL" id="BARV01045223">
    <property type="protein sequence ID" value="GAI66835.1"/>
    <property type="molecule type" value="Genomic_DNA"/>
</dbReference>
<feature type="non-terminal residue" evidence="1">
    <location>
        <position position="61"/>
    </location>
</feature>
<sequence>ISKLMGQHSEKLTLIKDQPYSLKPGKFILGRTLERVELSITKGPPYLAARIEGKSSNARCG</sequence>
<dbReference type="AlphaFoldDB" id="X1RUF8"/>
<name>X1RUF8_9ZZZZ</name>
<gene>
    <name evidence="1" type="ORF">S06H3_66398</name>
</gene>
<dbReference type="InterPro" id="IPR036157">
    <property type="entry name" value="dUTPase-like_sf"/>
</dbReference>
<protein>
    <submittedName>
        <fullName evidence="1">Uncharacterized protein</fullName>
    </submittedName>
</protein>
<comment type="caution">
    <text evidence="1">The sequence shown here is derived from an EMBL/GenBank/DDBJ whole genome shotgun (WGS) entry which is preliminary data.</text>
</comment>